<name>A0A5B9FYA0_9FLAO</name>
<dbReference type="Proteomes" id="UP000321222">
    <property type="component" value="Chromosome"/>
</dbReference>
<accession>A0A5B9FYA0</accession>
<keyword evidence="2" id="KW-1185">Reference proteome</keyword>
<dbReference type="AlphaFoldDB" id="A0A5B9FYA0"/>
<reference evidence="1 2" key="1">
    <citation type="submission" date="2019-08" db="EMBL/GenBank/DDBJ databases">
        <title>Flavobacterium alkalisoli sp. nov., isolated from rhizosphere soil of Suaeda salsa.</title>
        <authorList>
            <person name="Sun J.-Q."/>
            <person name="Xu L."/>
        </authorList>
    </citation>
    <scope>NUCLEOTIDE SEQUENCE [LARGE SCALE GENOMIC DNA]</scope>
    <source>
        <strain evidence="1 2">XS-5</strain>
    </source>
</reference>
<protein>
    <submittedName>
        <fullName evidence="1">Uncharacterized protein</fullName>
    </submittedName>
</protein>
<sequence>MKKIAVLFGLLLLAGCQKEEKKPEADFDMFVFSFATDAANFSIKFTPGDSIFMKTSPIDYFYSILTEEKRDSALALVKEINFSKYDGVYKDSVADGSILKFYRTKNDTVNHILIQGNNGPKELYQTANKIIELQKGQRWTPYVGKQDFGNIDDIKLPKPLNPIN</sequence>
<evidence type="ECO:0000313" key="2">
    <source>
        <dbReference type="Proteomes" id="UP000321222"/>
    </source>
</evidence>
<organism evidence="1 2">
    <name type="scientific">Flavobacterium alkalisoli</name>
    <dbReference type="NCBI Taxonomy" id="2602769"/>
    <lineage>
        <taxon>Bacteria</taxon>
        <taxon>Pseudomonadati</taxon>
        <taxon>Bacteroidota</taxon>
        <taxon>Flavobacteriia</taxon>
        <taxon>Flavobacteriales</taxon>
        <taxon>Flavobacteriaceae</taxon>
        <taxon>Flavobacterium</taxon>
    </lineage>
</organism>
<dbReference type="EMBL" id="CP042831">
    <property type="protein sequence ID" value="QEE51359.1"/>
    <property type="molecule type" value="Genomic_DNA"/>
</dbReference>
<dbReference type="RefSeq" id="WP_147584853.1">
    <property type="nucleotide sequence ID" value="NZ_CP042831.1"/>
</dbReference>
<dbReference type="OrthoDB" id="1369502at2"/>
<evidence type="ECO:0000313" key="1">
    <source>
        <dbReference type="EMBL" id="QEE51359.1"/>
    </source>
</evidence>
<gene>
    <name evidence="1" type="ORF">FUA48_17825</name>
</gene>
<proteinExistence type="predicted"/>
<dbReference type="KEGG" id="fak:FUA48_17825"/>
<dbReference type="PROSITE" id="PS51257">
    <property type="entry name" value="PROKAR_LIPOPROTEIN"/>
    <property type="match status" value="1"/>
</dbReference>